<sequence>MANLTHWNPFKPLTPFESRAPMLGDFFRDFGLRPRWQELDAPDMRIDVSENERSYAVKAEIPGVDKNDIDVSIDGNQVSISAEVKRETSKKDDERDICTERYHGQVYRSFSLPGDVDSDKADARYENGLLTLTLPKKENGSARKITVS</sequence>
<evidence type="ECO:0000256" key="1">
    <source>
        <dbReference type="PROSITE-ProRule" id="PRU00285"/>
    </source>
</evidence>
<comment type="caution">
    <text evidence="5">The sequence shown here is derived from an EMBL/GenBank/DDBJ whole genome shotgun (WGS) entry which is preliminary data.</text>
</comment>
<evidence type="ECO:0000256" key="2">
    <source>
        <dbReference type="RuleBase" id="RU003616"/>
    </source>
</evidence>
<proteinExistence type="inferred from homology"/>
<comment type="similarity">
    <text evidence="1 2">Belongs to the small heat shock protein (HSP20) family.</text>
</comment>
<evidence type="ECO:0000313" key="5">
    <source>
        <dbReference type="EMBL" id="THD07152.1"/>
    </source>
</evidence>
<protein>
    <submittedName>
        <fullName evidence="5">Heat-shock protein Hsp20</fullName>
    </submittedName>
</protein>
<dbReference type="AlphaFoldDB" id="A0A4S3KF08"/>
<dbReference type="RefSeq" id="WP_136258491.1">
    <property type="nucleotide sequence ID" value="NZ_MWIO01000027.1"/>
</dbReference>
<evidence type="ECO:0000259" key="3">
    <source>
        <dbReference type="PROSITE" id="PS01031"/>
    </source>
</evidence>
<feature type="domain" description="CS" evidence="4">
    <location>
        <begin position="41"/>
        <end position="148"/>
    </location>
</feature>
<dbReference type="PROSITE" id="PS01031">
    <property type="entry name" value="SHSP"/>
    <property type="match status" value="1"/>
</dbReference>
<feature type="domain" description="SHSP" evidence="3">
    <location>
        <begin position="37"/>
        <end position="148"/>
    </location>
</feature>
<reference evidence="5 6" key="1">
    <citation type="submission" date="2017-02" db="EMBL/GenBank/DDBJ databases">
        <title>Whole genome sequencing of Rhodanobacter lindaniclasticus DSM 17932.</title>
        <authorList>
            <person name="Kumar S."/>
            <person name="Patil P."/>
            <person name="Patil P.B."/>
        </authorList>
    </citation>
    <scope>NUCLEOTIDE SEQUENCE [LARGE SCALE GENOMIC DNA]</scope>
    <source>
        <strain evidence="5 6">DSM 17932</strain>
    </source>
</reference>
<dbReference type="Gene3D" id="2.60.40.790">
    <property type="match status" value="1"/>
</dbReference>
<dbReference type="PROSITE" id="PS51203">
    <property type="entry name" value="CS"/>
    <property type="match status" value="1"/>
</dbReference>
<dbReference type="OrthoDB" id="9792695at2"/>
<dbReference type="InterPro" id="IPR008978">
    <property type="entry name" value="HSP20-like_chaperone"/>
</dbReference>
<dbReference type="CDD" id="cd06464">
    <property type="entry name" value="ACD_sHsps-like"/>
    <property type="match status" value="1"/>
</dbReference>
<dbReference type="SUPFAM" id="SSF49764">
    <property type="entry name" value="HSP20-like chaperones"/>
    <property type="match status" value="1"/>
</dbReference>
<evidence type="ECO:0000313" key="6">
    <source>
        <dbReference type="Proteomes" id="UP000306317"/>
    </source>
</evidence>
<dbReference type="InterPro" id="IPR002068">
    <property type="entry name" value="A-crystallin/Hsp20_dom"/>
</dbReference>
<dbReference type="PANTHER" id="PTHR11527">
    <property type="entry name" value="HEAT-SHOCK PROTEIN 20 FAMILY MEMBER"/>
    <property type="match status" value="1"/>
</dbReference>
<dbReference type="InterPro" id="IPR031107">
    <property type="entry name" value="Small_HSP"/>
</dbReference>
<dbReference type="Proteomes" id="UP000306317">
    <property type="component" value="Unassembled WGS sequence"/>
</dbReference>
<gene>
    <name evidence="5" type="ORF">B1991_09490</name>
</gene>
<evidence type="ECO:0000259" key="4">
    <source>
        <dbReference type="PROSITE" id="PS51203"/>
    </source>
</evidence>
<dbReference type="EMBL" id="MWIO01000027">
    <property type="protein sequence ID" value="THD07152.1"/>
    <property type="molecule type" value="Genomic_DNA"/>
</dbReference>
<organism evidence="5 6">
    <name type="scientific">Rhodanobacter lindaniclasticus</name>
    <dbReference type="NCBI Taxonomy" id="75310"/>
    <lineage>
        <taxon>Bacteria</taxon>
        <taxon>Pseudomonadati</taxon>
        <taxon>Pseudomonadota</taxon>
        <taxon>Gammaproteobacteria</taxon>
        <taxon>Lysobacterales</taxon>
        <taxon>Rhodanobacteraceae</taxon>
        <taxon>Rhodanobacter</taxon>
    </lineage>
</organism>
<dbReference type="InterPro" id="IPR007052">
    <property type="entry name" value="CS_dom"/>
</dbReference>
<dbReference type="Pfam" id="PF00011">
    <property type="entry name" value="HSP20"/>
    <property type="match status" value="1"/>
</dbReference>
<keyword evidence="6" id="KW-1185">Reference proteome</keyword>
<accession>A0A4S3KF08</accession>
<name>A0A4S3KF08_9GAMM</name>